<dbReference type="Pfam" id="PF05742">
    <property type="entry name" value="TANGO2"/>
    <property type="match status" value="1"/>
</dbReference>
<sequence>MCTVSFYKNENHTIITSNRDEHIDRPLAIAPKKYTFNGKTVYYPKDPKAGGTWFVVTINAEVFVLLNGAEKKHSLQSKYRKSRGIILLELSTSDYLIKEWENIDLNRIEPFTIVAYTDQNFVQLRWDGLSKSLVNLDRDQPRIWSSATLYSAEVIKHRENWFSDFMNKKLEPKDLIHFHTNTQSDDSKNGLMIDRNRIMLTKNLTQCVVNTNRFKIIHFDYISDTKKQITENIL</sequence>
<keyword evidence="2" id="KW-1185">Reference proteome</keyword>
<dbReference type="RefSeq" id="WP_111539444.1">
    <property type="nucleotide sequence ID" value="NZ_QKYV01000001.1"/>
</dbReference>
<dbReference type="InterPro" id="IPR008551">
    <property type="entry name" value="TANGO2"/>
</dbReference>
<comment type="caution">
    <text evidence="1">The sequence shown here is derived from an EMBL/GenBank/DDBJ whole genome shotgun (WGS) entry which is preliminary data.</text>
</comment>
<dbReference type="Proteomes" id="UP000249542">
    <property type="component" value="Unassembled WGS sequence"/>
</dbReference>
<proteinExistence type="predicted"/>
<evidence type="ECO:0000313" key="2">
    <source>
        <dbReference type="Proteomes" id="UP000249542"/>
    </source>
</evidence>
<gene>
    <name evidence="1" type="ORF">LX95_00075</name>
</gene>
<evidence type="ECO:0000313" key="1">
    <source>
        <dbReference type="EMBL" id="PZW43751.1"/>
    </source>
</evidence>
<reference evidence="1 2" key="1">
    <citation type="submission" date="2018-06" db="EMBL/GenBank/DDBJ databases">
        <title>Genomic Encyclopedia of Archaeal and Bacterial Type Strains, Phase II (KMG-II): from individual species to whole genera.</title>
        <authorList>
            <person name="Goeker M."/>
        </authorList>
    </citation>
    <scope>NUCLEOTIDE SEQUENCE [LARGE SCALE GENOMIC DNA]</scope>
    <source>
        <strain evidence="1 2">DSM 15361</strain>
    </source>
</reference>
<dbReference type="AlphaFoldDB" id="A0A2W7IA17"/>
<dbReference type="EMBL" id="QKYV01000001">
    <property type="protein sequence ID" value="PZW43751.1"/>
    <property type="molecule type" value="Genomic_DNA"/>
</dbReference>
<organism evidence="1 2">
    <name type="scientific">Mesonia algae</name>
    <dbReference type="NCBI Taxonomy" id="213248"/>
    <lineage>
        <taxon>Bacteria</taxon>
        <taxon>Pseudomonadati</taxon>
        <taxon>Bacteroidota</taxon>
        <taxon>Flavobacteriia</taxon>
        <taxon>Flavobacteriales</taxon>
        <taxon>Flavobacteriaceae</taxon>
        <taxon>Mesonia</taxon>
    </lineage>
</organism>
<protein>
    <submittedName>
        <fullName evidence="1">Transport and Golgi organization protein 2</fullName>
    </submittedName>
</protein>
<accession>A0A2W7IA17</accession>
<name>A0A2W7IA17_9FLAO</name>